<sequence length="151" mass="16869">MARIKNALREHWIADVDADDVTKKPVEDEMLELAKWITEITDDTDETSEEYGDYAGDGTPKTEIVSIAEKWTANGTYDAQDPAQALVASKKRKVGDDRKVWHLIKQTDGKKYLGLATLSEIKAGTGEATEFEEFSCVINYDQIPEEVEATP</sequence>
<evidence type="ECO:0000313" key="1">
    <source>
        <dbReference type="EMBL" id="HJF87145.1"/>
    </source>
</evidence>
<evidence type="ECO:0000313" key="2">
    <source>
        <dbReference type="Proteomes" id="UP000747013"/>
    </source>
</evidence>
<gene>
    <name evidence="1" type="ORF">K8V88_06880</name>
</gene>
<dbReference type="EMBL" id="DYWC01000157">
    <property type="protein sequence ID" value="HJF87145.1"/>
    <property type="molecule type" value="Genomic_DNA"/>
</dbReference>
<proteinExistence type="predicted"/>
<reference evidence="1" key="2">
    <citation type="submission" date="2021-09" db="EMBL/GenBank/DDBJ databases">
        <authorList>
            <person name="Gilroy R."/>
        </authorList>
    </citation>
    <scope>NUCLEOTIDE SEQUENCE</scope>
    <source>
        <strain evidence="1">7886</strain>
    </source>
</reference>
<reference evidence="1" key="1">
    <citation type="journal article" date="2021" name="PeerJ">
        <title>Extensive microbial diversity within the chicken gut microbiome revealed by metagenomics and culture.</title>
        <authorList>
            <person name="Gilroy R."/>
            <person name="Ravi A."/>
            <person name="Getino M."/>
            <person name="Pursley I."/>
            <person name="Horton D.L."/>
            <person name="Alikhan N.F."/>
            <person name="Baker D."/>
            <person name="Gharbi K."/>
            <person name="Hall N."/>
            <person name="Watson M."/>
            <person name="Adriaenssens E.M."/>
            <person name="Foster-Nyarko E."/>
            <person name="Jarju S."/>
            <person name="Secka A."/>
            <person name="Antonio M."/>
            <person name="Oren A."/>
            <person name="Chaudhuri R.R."/>
            <person name="La Ragione R."/>
            <person name="Hildebrand F."/>
            <person name="Pallen M.J."/>
        </authorList>
    </citation>
    <scope>NUCLEOTIDE SEQUENCE</scope>
    <source>
        <strain evidence="1">7886</strain>
    </source>
</reference>
<protein>
    <submittedName>
        <fullName evidence="1">Phage tail protein</fullName>
    </submittedName>
</protein>
<dbReference type="NCBIfam" id="NF047353">
    <property type="entry name" value="tube_lmo2291"/>
    <property type="match status" value="1"/>
</dbReference>
<organism evidence="1 2">
    <name type="scientific">Companilactobacillus farciminis</name>
    <dbReference type="NCBI Taxonomy" id="1612"/>
    <lineage>
        <taxon>Bacteria</taxon>
        <taxon>Bacillati</taxon>
        <taxon>Bacillota</taxon>
        <taxon>Bacilli</taxon>
        <taxon>Lactobacillales</taxon>
        <taxon>Lactobacillaceae</taxon>
        <taxon>Companilactobacillus</taxon>
    </lineage>
</organism>
<dbReference type="AlphaFoldDB" id="A0A921HTR7"/>
<comment type="caution">
    <text evidence="1">The sequence shown here is derived from an EMBL/GenBank/DDBJ whole genome shotgun (WGS) entry which is preliminary data.</text>
</comment>
<accession>A0A921HTR7</accession>
<name>A0A921HTR7_9LACO</name>
<dbReference type="Proteomes" id="UP000747013">
    <property type="component" value="Unassembled WGS sequence"/>
</dbReference>